<evidence type="ECO:0000313" key="11">
    <source>
        <dbReference type="EMBL" id="PSN62819.1"/>
    </source>
</evidence>
<dbReference type="GO" id="GO:0043022">
    <property type="term" value="F:ribosome binding"/>
    <property type="evidence" value="ECO:0007669"/>
    <property type="project" value="InterPro"/>
</dbReference>
<feature type="compositionally biased region" description="Basic residues" evidence="8">
    <location>
        <begin position="60"/>
        <end position="71"/>
    </location>
</feature>
<dbReference type="STRING" id="1448308.A0A2T2NBQ6"/>
<gene>
    <name evidence="11" type="ORF">BS50DRAFT_577708</name>
</gene>
<keyword evidence="12" id="KW-1185">Reference proteome</keyword>
<evidence type="ECO:0000256" key="8">
    <source>
        <dbReference type="SAM" id="MobiDB-lite"/>
    </source>
</evidence>
<keyword evidence="6 9" id="KW-0472">Membrane</keyword>
<evidence type="ECO:0000256" key="2">
    <source>
        <dbReference type="ARBA" id="ARBA00022692"/>
    </source>
</evidence>
<evidence type="ECO:0000256" key="6">
    <source>
        <dbReference type="ARBA" id="ARBA00023136"/>
    </source>
</evidence>
<dbReference type="Proteomes" id="UP000240883">
    <property type="component" value="Unassembled WGS sequence"/>
</dbReference>
<accession>A0A2T2NBQ6</accession>
<evidence type="ECO:0000256" key="3">
    <source>
        <dbReference type="ARBA" id="ARBA00022792"/>
    </source>
</evidence>
<feature type="region of interest" description="Disordered" evidence="8">
    <location>
        <begin position="40"/>
        <end position="125"/>
    </location>
</feature>
<comment type="subcellular location">
    <subcellularLocation>
        <location evidence="1">Mitochondrion inner membrane</location>
        <topology evidence="1">Single-pass membrane protein</topology>
    </subcellularLocation>
</comment>
<evidence type="ECO:0000259" key="10">
    <source>
        <dbReference type="PROSITE" id="PS51758"/>
    </source>
</evidence>
<dbReference type="InterPro" id="IPR044202">
    <property type="entry name" value="LETM1/MDM38-like"/>
</dbReference>
<evidence type="ECO:0000256" key="1">
    <source>
        <dbReference type="ARBA" id="ARBA00004434"/>
    </source>
</evidence>
<feature type="compositionally biased region" description="Polar residues" evidence="8">
    <location>
        <begin position="101"/>
        <end position="119"/>
    </location>
</feature>
<dbReference type="PROSITE" id="PS51758">
    <property type="entry name" value="LETM1_RBD"/>
    <property type="match status" value="1"/>
</dbReference>
<sequence length="419" mass="46723">MKPRPMSAVLTLPLRPIRQTASIQCRRNVYNHAAAASTLNRHHWHSGPRSRAASMTPHLLSRRSHATKHAPPKTLPARPPRAFPTITPKPDPHDSKAHPSPDTTSKSLATSHDQLNPPVSTYAPELVLPPKIPGQNKLKWLFHTGKAYLAFYKSGIANVRHTNKLARTLRSSAKARLSASSSEGKIPRGPADVLSRAEWQITRRSTRDMLRLLPFGALVLVLGEWMPLIALYLTPIIPEPCRIPKQVTKELEKKETARRKRKEKLLASSFRMLPRHHSPPPSSSSSSSSAANPQIAKDPMAPWTRAPASYTPEQVSRLGHWGLWALGVRLDAYSRIWDFGGANFAPPKWVLRWGVGRKLAYLKEDDRLIGRDGGWKGLSRREVERACVERGIDVLGRGEGELKKALKAWGEAGGEDKRR</sequence>
<dbReference type="AlphaFoldDB" id="A0A2T2NBQ6"/>
<feature type="region of interest" description="Disordered" evidence="8">
    <location>
        <begin position="273"/>
        <end position="303"/>
    </location>
</feature>
<dbReference type="OrthoDB" id="73691at2759"/>
<dbReference type="PANTHER" id="PTHR14009:SF1">
    <property type="entry name" value="MITOCHONDRIAL PROTON_CALCIUM EXCHANGER PROTEIN"/>
    <property type="match status" value="1"/>
</dbReference>
<dbReference type="EMBL" id="KZ678141">
    <property type="protein sequence ID" value="PSN62819.1"/>
    <property type="molecule type" value="Genomic_DNA"/>
</dbReference>
<evidence type="ECO:0000256" key="7">
    <source>
        <dbReference type="PROSITE-ProRule" id="PRU01094"/>
    </source>
</evidence>
<feature type="compositionally biased region" description="Pro residues" evidence="8">
    <location>
        <begin position="73"/>
        <end position="82"/>
    </location>
</feature>
<name>A0A2T2NBQ6_CORCC</name>
<dbReference type="InterPro" id="IPR033122">
    <property type="entry name" value="LETM1-like_RBD"/>
</dbReference>
<feature type="transmembrane region" description="Helical" evidence="9">
    <location>
        <begin position="212"/>
        <end position="233"/>
    </location>
</feature>
<keyword evidence="5 7" id="KW-0496">Mitochondrion</keyword>
<dbReference type="PANTHER" id="PTHR14009">
    <property type="entry name" value="LEUCINE ZIPPER-EF-HAND CONTAINING TRANSMEMBRANE PROTEIN"/>
    <property type="match status" value="1"/>
</dbReference>
<evidence type="ECO:0000256" key="9">
    <source>
        <dbReference type="SAM" id="Phobius"/>
    </source>
</evidence>
<organism evidence="11 12">
    <name type="scientific">Corynespora cassiicola Philippines</name>
    <dbReference type="NCBI Taxonomy" id="1448308"/>
    <lineage>
        <taxon>Eukaryota</taxon>
        <taxon>Fungi</taxon>
        <taxon>Dikarya</taxon>
        <taxon>Ascomycota</taxon>
        <taxon>Pezizomycotina</taxon>
        <taxon>Dothideomycetes</taxon>
        <taxon>Pleosporomycetidae</taxon>
        <taxon>Pleosporales</taxon>
        <taxon>Corynesporascaceae</taxon>
        <taxon>Corynespora</taxon>
    </lineage>
</organism>
<evidence type="ECO:0000256" key="5">
    <source>
        <dbReference type="ARBA" id="ARBA00023128"/>
    </source>
</evidence>
<dbReference type="Pfam" id="PF07766">
    <property type="entry name" value="LETM1_RBD"/>
    <property type="match status" value="1"/>
</dbReference>
<protein>
    <recommendedName>
        <fullName evidence="10">Letm1 RBD domain-containing protein</fullName>
    </recommendedName>
</protein>
<reference evidence="11 12" key="1">
    <citation type="journal article" date="2018" name="Front. Microbiol.">
        <title>Genome-Wide Analysis of Corynespora cassiicola Leaf Fall Disease Putative Effectors.</title>
        <authorList>
            <person name="Lopez D."/>
            <person name="Ribeiro S."/>
            <person name="Label P."/>
            <person name="Fumanal B."/>
            <person name="Venisse J.S."/>
            <person name="Kohler A."/>
            <person name="de Oliveira R.R."/>
            <person name="Labutti K."/>
            <person name="Lipzen A."/>
            <person name="Lail K."/>
            <person name="Bauer D."/>
            <person name="Ohm R.A."/>
            <person name="Barry K.W."/>
            <person name="Spatafora J."/>
            <person name="Grigoriev I.V."/>
            <person name="Martin F.M."/>
            <person name="Pujade-Renaud V."/>
        </authorList>
    </citation>
    <scope>NUCLEOTIDE SEQUENCE [LARGE SCALE GENOMIC DNA]</scope>
    <source>
        <strain evidence="11 12">Philippines</strain>
    </source>
</reference>
<keyword evidence="3" id="KW-0999">Mitochondrion inner membrane</keyword>
<dbReference type="GO" id="GO:0030003">
    <property type="term" value="P:intracellular monoatomic cation homeostasis"/>
    <property type="evidence" value="ECO:0007669"/>
    <property type="project" value="TreeGrafter"/>
</dbReference>
<feature type="compositionally biased region" description="Basic and acidic residues" evidence="8">
    <location>
        <begin position="90"/>
        <end position="99"/>
    </location>
</feature>
<feature type="domain" description="Letm1 RBD" evidence="10">
    <location>
        <begin position="256"/>
        <end position="419"/>
    </location>
</feature>
<keyword evidence="2 9" id="KW-0812">Transmembrane</keyword>
<evidence type="ECO:0000313" key="12">
    <source>
        <dbReference type="Proteomes" id="UP000240883"/>
    </source>
</evidence>
<evidence type="ECO:0000256" key="4">
    <source>
        <dbReference type="ARBA" id="ARBA00022989"/>
    </source>
</evidence>
<proteinExistence type="predicted"/>
<dbReference type="GO" id="GO:0005743">
    <property type="term" value="C:mitochondrial inner membrane"/>
    <property type="evidence" value="ECO:0007669"/>
    <property type="project" value="UniProtKB-SubCell"/>
</dbReference>
<keyword evidence="4 9" id="KW-1133">Transmembrane helix</keyword>